<dbReference type="GO" id="GO:0006412">
    <property type="term" value="P:translation"/>
    <property type="evidence" value="ECO:0007669"/>
    <property type="project" value="InterPro"/>
</dbReference>
<keyword evidence="3" id="KW-0687">Ribonucleoprotein</keyword>
<organism evidence="7 8">
    <name type="scientific">Candidatus Methylacidithermus pantelleriae</name>
    <dbReference type="NCBI Taxonomy" id="2744239"/>
    <lineage>
        <taxon>Bacteria</taxon>
        <taxon>Pseudomonadati</taxon>
        <taxon>Verrucomicrobiota</taxon>
        <taxon>Methylacidiphilae</taxon>
        <taxon>Methylacidiphilales</taxon>
        <taxon>Methylacidiphilaceae</taxon>
        <taxon>Candidatus Methylacidithermus</taxon>
    </lineage>
</organism>
<feature type="compositionally biased region" description="Basic residues" evidence="6">
    <location>
        <begin position="73"/>
        <end position="84"/>
    </location>
</feature>
<protein>
    <recommendedName>
        <fullName evidence="4">Small ribosomal subunit protein uS9</fullName>
    </recommendedName>
    <alternativeName>
        <fullName evidence="5">30S ribosomal protein S9</fullName>
    </alternativeName>
</protein>
<evidence type="ECO:0000313" key="7">
    <source>
        <dbReference type="EMBL" id="CAF0704621.1"/>
    </source>
</evidence>
<feature type="region of interest" description="Disordered" evidence="6">
    <location>
        <begin position="1"/>
        <end position="20"/>
    </location>
</feature>
<evidence type="ECO:0000256" key="6">
    <source>
        <dbReference type="SAM" id="MobiDB-lite"/>
    </source>
</evidence>
<comment type="caution">
    <text evidence="7">The sequence shown here is derived from an EMBL/GenBank/DDBJ whole genome shotgun (WGS) entry which is preliminary data.</text>
</comment>
<dbReference type="SUPFAM" id="SSF54211">
    <property type="entry name" value="Ribosomal protein S5 domain 2-like"/>
    <property type="match status" value="1"/>
</dbReference>
<gene>
    <name evidence="7" type="primary">rpsI</name>
    <name evidence="7" type="ORF">MPNT_70097</name>
</gene>
<dbReference type="EMBL" id="CAJNOB010000067">
    <property type="protein sequence ID" value="CAF0704621.1"/>
    <property type="molecule type" value="Genomic_DNA"/>
</dbReference>
<dbReference type="Proteomes" id="UP000663859">
    <property type="component" value="Unassembled WGS sequence"/>
</dbReference>
<reference evidence="7" key="1">
    <citation type="submission" date="2021-02" db="EMBL/GenBank/DDBJ databases">
        <authorList>
            <person name="Cremers G."/>
            <person name="Picone N."/>
        </authorList>
    </citation>
    <scope>NUCLEOTIDE SEQUENCE</scope>
    <source>
        <strain evidence="7">PQ17</strain>
    </source>
</reference>
<evidence type="ECO:0000256" key="3">
    <source>
        <dbReference type="ARBA" id="ARBA00023274"/>
    </source>
</evidence>
<dbReference type="GO" id="GO:0003735">
    <property type="term" value="F:structural constituent of ribosome"/>
    <property type="evidence" value="ECO:0007669"/>
    <property type="project" value="InterPro"/>
</dbReference>
<keyword evidence="8" id="KW-1185">Reference proteome</keyword>
<dbReference type="PANTHER" id="PTHR21569">
    <property type="entry name" value="RIBOSOMAL PROTEIN S9"/>
    <property type="match status" value="1"/>
</dbReference>
<proteinExistence type="inferred from homology"/>
<feature type="compositionally biased region" description="Acidic residues" evidence="6">
    <location>
        <begin position="1"/>
        <end position="12"/>
    </location>
</feature>
<sequence length="692" mass="77613">MQGAEEIEEEETQSQVAEAIQSVAAETKQVIESRARATTPEELQPTLGEKVQPQVGEKSQPTRPIQGTPRAKGERRKPVHRGGRPRGPTQSRERRATRETASGRPKSEIVCWKMAGQWFIGVEVAEDLLGEADNWEVYQGDSPLPRDASRGGCWYLNSISSEVTIQWNQGDGIEKVNVTLGQDGYLLFKLSGENLNRGRLVKSASSGSYLAVAPDSWERDEIVGGAPPVMPEPVSIVGHRAHFFDLQKGGETGIAFRTAEGDHITVPLSSVRFDLVGVQLDDMSEGEGPLFSEPPRIRVLDKKAWKGVKTIVIGEEGVGGGKWRQEFYPDTDGQEQELPSEIRNRKGGWFFLRFYDAKDELIESMDFRFLSGLKNISVPRLSPLPSEQGHKPARVQLFHEPGIMIQATEDLPKIPIEREGSQTILTIPPNYGSDVTRWLVGYEDGPKVKVTVLVERLWWSLGEEAAEPVQWEDKPLPLSLDYLTAISKKAMWLRFPKCRWVDTIFVGFERPKARQYSIKVAEKTLAVPLREFADAKEAMDQTQDQRLKVWIKRHGEEMEGVVAVIRAIPLQKWVGFGRYKTAVARAELQHGSGKITVNGSPIVQYFREAPLKARRFLERLQELPEASEAFSQLDACVKVRGSSPNTMRQAKAVAHALARALMKYDPELKPFLKRQGFGGVTVPSMCWMRDRQ</sequence>
<name>A0A8J2BVT1_9BACT</name>
<dbReference type="Gene3D" id="3.30.230.10">
    <property type="match status" value="1"/>
</dbReference>
<dbReference type="PANTHER" id="PTHR21569:SF1">
    <property type="entry name" value="SMALL RIBOSOMAL SUBUNIT PROTEIN US9M"/>
    <property type="match status" value="1"/>
</dbReference>
<keyword evidence="2 7" id="KW-0689">Ribosomal protein</keyword>
<dbReference type="Pfam" id="PF00380">
    <property type="entry name" value="Ribosomal_S9"/>
    <property type="match status" value="1"/>
</dbReference>
<evidence type="ECO:0000256" key="1">
    <source>
        <dbReference type="ARBA" id="ARBA00005251"/>
    </source>
</evidence>
<feature type="region of interest" description="Disordered" evidence="6">
    <location>
        <begin position="26"/>
        <end position="105"/>
    </location>
</feature>
<dbReference type="GO" id="GO:0015935">
    <property type="term" value="C:small ribosomal subunit"/>
    <property type="evidence" value="ECO:0007669"/>
    <property type="project" value="TreeGrafter"/>
</dbReference>
<dbReference type="InterPro" id="IPR000754">
    <property type="entry name" value="Ribosomal_uS9"/>
</dbReference>
<evidence type="ECO:0000313" key="8">
    <source>
        <dbReference type="Proteomes" id="UP000663859"/>
    </source>
</evidence>
<accession>A0A8J2BVT1</accession>
<dbReference type="GO" id="GO:0003723">
    <property type="term" value="F:RNA binding"/>
    <property type="evidence" value="ECO:0007669"/>
    <property type="project" value="TreeGrafter"/>
</dbReference>
<dbReference type="AlphaFoldDB" id="A0A8J2BVT1"/>
<evidence type="ECO:0000256" key="5">
    <source>
        <dbReference type="ARBA" id="ARBA00035523"/>
    </source>
</evidence>
<comment type="similarity">
    <text evidence="1">Belongs to the universal ribosomal protein uS9 family.</text>
</comment>
<evidence type="ECO:0000256" key="2">
    <source>
        <dbReference type="ARBA" id="ARBA00022980"/>
    </source>
</evidence>
<evidence type="ECO:0000256" key="4">
    <source>
        <dbReference type="ARBA" id="ARBA00035259"/>
    </source>
</evidence>
<dbReference type="InterPro" id="IPR014721">
    <property type="entry name" value="Ribsml_uS5_D2-typ_fold_subgr"/>
</dbReference>
<dbReference type="InterPro" id="IPR020568">
    <property type="entry name" value="Ribosomal_Su5_D2-typ_SF"/>
</dbReference>